<evidence type="ECO:0000259" key="11">
    <source>
        <dbReference type="PROSITE" id="PS50089"/>
    </source>
</evidence>
<dbReference type="KEGG" id="dre:100150342"/>
<dbReference type="EMBL" id="BX248515">
    <property type="status" value="NOT_ANNOTATED_CDS"/>
    <property type="molecule type" value="Genomic_DNA"/>
</dbReference>
<feature type="domain" description="RING-type" evidence="11">
    <location>
        <begin position="13"/>
        <end position="55"/>
    </location>
</feature>
<dbReference type="PROSITE" id="PS00518">
    <property type="entry name" value="ZF_RING_1"/>
    <property type="match status" value="1"/>
</dbReference>
<dbReference type="PANTHER" id="PTHR25465:SF75">
    <property type="entry name" value="E3 UBIQUITIN_ISG15 LIGASE TRIM25-RELATED"/>
    <property type="match status" value="1"/>
</dbReference>
<dbReference type="InterPro" id="IPR051051">
    <property type="entry name" value="E3_ubiq-ligase_TRIM/RNF"/>
</dbReference>
<dbReference type="GeneTree" id="ENSGT01150000286931"/>
<keyword evidence="14" id="KW-1185">Reference proteome</keyword>
<evidence type="ECO:0000256" key="1">
    <source>
        <dbReference type="ARBA" id="ARBA00004906"/>
    </source>
</evidence>
<dbReference type="GO" id="GO:0008270">
    <property type="term" value="F:zinc ion binding"/>
    <property type="evidence" value="ECO:0007669"/>
    <property type="project" value="UniProtKB-KW"/>
</dbReference>
<evidence type="ECO:0000256" key="4">
    <source>
        <dbReference type="ARBA" id="ARBA00022737"/>
    </source>
</evidence>
<dbReference type="AGR" id="ZFIN:ZDB-GENE-041001-120"/>
<dbReference type="OrthoDB" id="264520at2759"/>
<dbReference type="InterPro" id="IPR013083">
    <property type="entry name" value="Znf_RING/FYVE/PHD"/>
</dbReference>
<dbReference type="eggNOG" id="KOG2177">
    <property type="taxonomic scope" value="Eukaryota"/>
</dbReference>
<dbReference type="ZFIN" id="ZDB-GENE-061026-1">
    <property type="gene designation" value="ftr97"/>
</dbReference>
<dbReference type="SUPFAM" id="SSF57850">
    <property type="entry name" value="RING/U-box"/>
    <property type="match status" value="1"/>
</dbReference>
<dbReference type="PANTHER" id="PTHR25465">
    <property type="entry name" value="B-BOX DOMAIN CONTAINING"/>
    <property type="match status" value="1"/>
</dbReference>
<evidence type="ECO:0000256" key="9">
    <source>
        <dbReference type="PROSITE-ProRule" id="PRU00024"/>
    </source>
</evidence>
<feature type="compositionally biased region" description="Acidic residues" evidence="10">
    <location>
        <begin position="496"/>
        <end position="505"/>
    </location>
</feature>
<feature type="domain" description="B box-type" evidence="12">
    <location>
        <begin position="138"/>
        <end position="178"/>
    </location>
</feature>
<evidence type="ECO:0000256" key="3">
    <source>
        <dbReference type="ARBA" id="ARBA00022723"/>
    </source>
</evidence>
<evidence type="ECO:0000313" key="13">
    <source>
        <dbReference type="Ensembl" id="ENSDARP00000116012"/>
    </source>
</evidence>
<dbReference type="InterPro" id="IPR058030">
    <property type="entry name" value="TRIM8/14/16/25/29/45/65_CC"/>
</dbReference>
<dbReference type="HOGENOM" id="CLU_353713_0_0_1"/>
<organism evidence="13">
    <name type="scientific">Danio rerio</name>
    <name type="common">Zebrafish</name>
    <name type="synonym">Brachydanio rerio</name>
    <dbReference type="NCBI Taxonomy" id="7955"/>
    <lineage>
        <taxon>Eukaryota</taxon>
        <taxon>Metazoa</taxon>
        <taxon>Chordata</taxon>
        <taxon>Craniata</taxon>
        <taxon>Vertebrata</taxon>
        <taxon>Euteleostomi</taxon>
        <taxon>Actinopterygii</taxon>
        <taxon>Neopterygii</taxon>
        <taxon>Teleostei</taxon>
        <taxon>Ostariophysi</taxon>
        <taxon>Cypriniformes</taxon>
        <taxon>Danionidae</taxon>
        <taxon>Danioninae</taxon>
        <taxon>Danio</taxon>
    </lineage>
</organism>
<evidence type="ECO:0000313" key="16">
    <source>
        <dbReference type="ZFIN" id="ZDB-GENE-041001-120"/>
    </source>
</evidence>
<reference evidence="13 14" key="1">
    <citation type="journal article" date="2013" name="Nature">
        <title>The zebrafish reference genome sequence and its relationship to the human genome.</title>
        <authorList>
            <consortium name="Genome Reference Consortium Zebrafish"/>
            <person name="Howe K."/>
            <person name="Clark M.D."/>
            <person name="Torroja C.F."/>
            <person name="Torrance J."/>
            <person name="Berthelot C."/>
            <person name="Muffato M."/>
            <person name="Collins J.E."/>
            <person name="Humphray S."/>
            <person name="McLaren K."/>
            <person name="Matthews L."/>
            <person name="McLaren S."/>
            <person name="Sealy I."/>
            <person name="Caccamo M."/>
            <person name="Churcher C."/>
            <person name="Scott C."/>
            <person name="Barrett J.C."/>
            <person name="Koch R."/>
            <person name="Rauch G.J."/>
            <person name="White S."/>
            <person name="Chow W."/>
            <person name="Kilian B."/>
            <person name="Quintais L.T."/>
            <person name="Guerra-Assuncao J.A."/>
            <person name="Zhou Y."/>
            <person name="Gu Y."/>
            <person name="Yen J."/>
            <person name="Vogel J.H."/>
            <person name="Eyre T."/>
            <person name="Redmond S."/>
            <person name="Banerjee R."/>
            <person name="Chi J."/>
            <person name="Fu B."/>
            <person name="Langley E."/>
            <person name="Maguire S.F."/>
            <person name="Laird G.K."/>
            <person name="Lloyd D."/>
            <person name="Kenyon E."/>
            <person name="Donaldson S."/>
            <person name="Sehra H."/>
            <person name="Almeida-King J."/>
            <person name="Loveland J."/>
            <person name="Trevanion S."/>
            <person name="Jones M."/>
            <person name="Quail M."/>
            <person name="Willey D."/>
            <person name="Hunt A."/>
            <person name="Burton J."/>
            <person name="Sims S."/>
            <person name="McLay K."/>
            <person name="Plumb B."/>
            <person name="Davis J."/>
            <person name="Clee C."/>
            <person name="Oliver K."/>
            <person name="Clark R."/>
            <person name="Riddle C."/>
            <person name="Elliot D."/>
            <person name="Eliott D."/>
            <person name="Threadgold G."/>
            <person name="Harden G."/>
            <person name="Ware D."/>
            <person name="Begum S."/>
            <person name="Mortimore B."/>
            <person name="Mortimer B."/>
            <person name="Kerry G."/>
            <person name="Heath P."/>
            <person name="Phillimore B."/>
            <person name="Tracey A."/>
            <person name="Corby N."/>
            <person name="Dunn M."/>
            <person name="Johnson C."/>
            <person name="Wood J."/>
            <person name="Clark S."/>
            <person name="Pelan S."/>
            <person name="Griffiths G."/>
            <person name="Smith M."/>
            <person name="Glithero R."/>
            <person name="Howden P."/>
            <person name="Barker N."/>
            <person name="Lloyd C."/>
            <person name="Stevens C."/>
            <person name="Harley J."/>
            <person name="Holt K."/>
            <person name="Panagiotidis G."/>
            <person name="Lovell J."/>
            <person name="Beasley H."/>
            <person name="Henderson C."/>
            <person name="Gordon D."/>
            <person name="Auger K."/>
            <person name="Wright D."/>
            <person name="Collins J."/>
            <person name="Raisen C."/>
            <person name="Dyer L."/>
            <person name="Leung K."/>
            <person name="Robertson L."/>
            <person name="Ambridge K."/>
            <person name="Leongamornlert D."/>
            <person name="McGuire S."/>
            <person name="Gilderthorp R."/>
            <person name="Griffiths C."/>
            <person name="Manthravadi D."/>
            <person name="Nichol S."/>
            <person name="Barker G."/>
            <person name="Whitehead S."/>
            <person name="Kay M."/>
            <person name="Brown J."/>
            <person name="Murnane C."/>
            <person name="Gray E."/>
            <person name="Humphries M."/>
            <person name="Sycamore N."/>
            <person name="Barker D."/>
            <person name="Saunders D."/>
            <person name="Wallis J."/>
            <person name="Babbage A."/>
            <person name="Hammond S."/>
            <person name="Mashreghi-Mohammadi M."/>
            <person name="Barr L."/>
            <person name="Martin S."/>
            <person name="Wray P."/>
            <person name="Ellington A."/>
            <person name="Matthews N."/>
            <person name="Ellwood M."/>
            <person name="Woodmansey R."/>
            <person name="Clark G."/>
            <person name="Cooper J."/>
            <person name="Cooper J."/>
            <person name="Tromans A."/>
            <person name="Grafham D."/>
            <person name="Skuce C."/>
            <person name="Pandian R."/>
            <person name="Andrews R."/>
            <person name="Harrison E."/>
            <person name="Kimberley A."/>
            <person name="Garnett J."/>
            <person name="Fosker N."/>
            <person name="Hall R."/>
            <person name="Garner P."/>
            <person name="Kelly D."/>
            <person name="Bird C."/>
            <person name="Palmer S."/>
            <person name="Gehring I."/>
            <person name="Berger A."/>
            <person name="Dooley C.M."/>
            <person name="Ersan-Urun Z."/>
            <person name="Eser C."/>
            <person name="Geiger H."/>
            <person name="Geisler M."/>
            <person name="Karotki L."/>
            <person name="Kirn A."/>
            <person name="Konantz J."/>
            <person name="Konantz M."/>
            <person name="Oberlander M."/>
            <person name="Rudolph-Geiger S."/>
            <person name="Teucke M."/>
            <person name="Lanz C."/>
            <person name="Raddatz G."/>
            <person name="Osoegawa K."/>
            <person name="Zhu B."/>
            <person name="Rapp A."/>
            <person name="Widaa S."/>
            <person name="Langford C."/>
            <person name="Yang F."/>
            <person name="Schuster S.C."/>
            <person name="Carter N.P."/>
            <person name="Harrow J."/>
            <person name="Ning Z."/>
            <person name="Herrero J."/>
            <person name="Searle S.M."/>
            <person name="Enright A."/>
            <person name="Geisler R."/>
            <person name="Plasterk R.H."/>
            <person name="Lee C."/>
            <person name="Westerfield M."/>
            <person name="de Jong P.J."/>
            <person name="Zon L.I."/>
            <person name="Postlethwait J.H."/>
            <person name="Nusslein-Volhard C."/>
            <person name="Hubbard T.J."/>
            <person name="Roest Crollius H."/>
            <person name="Rogers J."/>
            <person name="Stemple D.L."/>
        </authorList>
    </citation>
    <scope>NUCLEOTIDE SEQUENCE [LARGE SCALE GENOMIC DNA]</scope>
    <source>
        <strain evidence="13 14">Tuebingen</strain>
    </source>
</reference>
<evidence type="ECO:0000256" key="6">
    <source>
        <dbReference type="ARBA" id="ARBA00022786"/>
    </source>
</evidence>
<dbReference type="RefSeq" id="XP_068071744.1">
    <property type="nucleotide sequence ID" value="XM_068215643.1"/>
</dbReference>
<dbReference type="SMR" id="Q5RIK1"/>
<dbReference type="UniPathway" id="UPA00143"/>
<dbReference type="SMART" id="SM00184">
    <property type="entry name" value="RING"/>
    <property type="match status" value="1"/>
</dbReference>
<reference evidence="13" key="2">
    <citation type="submission" date="2013-08" db="UniProtKB">
        <authorList>
            <consortium name="Ensembl"/>
        </authorList>
    </citation>
    <scope>IDENTIFICATION</scope>
    <source>
        <strain evidence="13">Tuebingen</strain>
    </source>
</reference>
<dbReference type="AlphaFoldDB" id="Q5RIK1"/>
<dbReference type="Gene3D" id="4.10.830.40">
    <property type="match status" value="1"/>
</dbReference>
<accession>Q5RIK1</accession>
<keyword evidence="2" id="KW-0808">Transferase</keyword>
<dbReference type="Bgee" id="ENSDARG00000055436">
    <property type="expression patterns" value="Expressed in intestine and 18 other cell types or tissues"/>
</dbReference>
<dbReference type="Gene3D" id="3.30.40.10">
    <property type="entry name" value="Zinc/RING finger domain, C3HC4 (zinc finger)"/>
    <property type="match status" value="1"/>
</dbReference>
<dbReference type="OMA" id="NWGSISH"/>
<dbReference type="InterPro" id="IPR017907">
    <property type="entry name" value="Znf_RING_CS"/>
</dbReference>
<dbReference type="PROSITE" id="PS50089">
    <property type="entry name" value="ZF_RING_2"/>
    <property type="match status" value="1"/>
</dbReference>
<reference evidence="15" key="3">
    <citation type="submission" date="2025-04" db="UniProtKB">
        <authorList>
            <consortium name="RefSeq"/>
        </authorList>
    </citation>
    <scope>IDENTIFICATION</scope>
    <source>
        <strain evidence="15">Tuebingen</strain>
    </source>
</reference>
<dbReference type="InterPro" id="IPR040847">
    <property type="entry name" value="SH3_15"/>
</dbReference>
<dbReference type="PROSITE" id="PS50119">
    <property type="entry name" value="ZF_BBOX"/>
    <property type="match status" value="1"/>
</dbReference>
<dbReference type="ZFIN" id="ZDB-GENE-041001-120">
    <property type="gene designation" value="ftr78"/>
</dbReference>
<evidence type="ECO:0000256" key="10">
    <source>
        <dbReference type="SAM" id="MobiDB-lite"/>
    </source>
</evidence>
<dbReference type="InterPro" id="IPR001841">
    <property type="entry name" value="Znf_RING"/>
</dbReference>
<evidence type="ECO:0000313" key="14">
    <source>
        <dbReference type="Proteomes" id="UP000000437"/>
    </source>
</evidence>
<dbReference type="Pfam" id="PF18346">
    <property type="entry name" value="SH3_15"/>
    <property type="match status" value="4"/>
</dbReference>
<gene>
    <name evidence="16" type="primary">ftr78</name>
    <name evidence="13" type="synonym">ftr97</name>
    <name evidence="15" type="synonym">LOC100150342</name>
</gene>
<protein>
    <submittedName>
        <fullName evidence="13">FinTRIM family, member 97</fullName>
    </submittedName>
</protein>
<evidence type="ECO:0000259" key="12">
    <source>
        <dbReference type="PROSITE" id="PS50119"/>
    </source>
</evidence>
<dbReference type="GlyGen" id="Q5RIK1">
    <property type="glycosylation" value="1 site"/>
</dbReference>
<evidence type="ECO:0000256" key="8">
    <source>
        <dbReference type="ARBA" id="ARBA00023043"/>
    </source>
</evidence>
<keyword evidence="6" id="KW-0833">Ubl conjugation pathway</keyword>
<keyword evidence="8" id="KW-0040">ANK repeat</keyword>
<evidence type="ECO:0000256" key="2">
    <source>
        <dbReference type="ARBA" id="ARBA00022679"/>
    </source>
</evidence>
<dbReference type="Gene3D" id="3.30.160.60">
    <property type="entry name" value="Classic Zinc Finger"/>
    <property type="match status" value="1"/>
</dbReference>
<dbReference type="SMART" id="SM00336">
    <property type="entry name" value="BBOX"/>
    <property type="match status" value="1"/>
</dbReference>
<evidence type="ECO:0000256" key="5">
    <source>
        <dbReference type="ARBA" id="ARBA00022771"/>
    </source>
</evidence>
<proteinExistence type="predicted"/>
<dbReference type="SUPFAM" id="SSF57845">
    <property type="entry name" value="B-box zinc-binding domain"/>
    <property type="match status" value="1"/>
</dbReference>
<dbReference type="PaxDb" id="7955-ENSDARP00000116012"/>
<sequence>MAEAILDHDQYSCSVCLDLLRDPVTIPCGHSYCMSCINECWNKDQKAPYKCPQCRHTFSSKPPLNRSTVLAELMEKLRAQESPQSPAGPGEIACDFCVGESIKAVKSCMECRASYCELHVQPHYNVPALRKHVLVKASTIPVCSKHDKLLEVYCRTDQTCVCAHCLMDDHKGHDTVPSTTERKEKELKLSDTQTKVKKTIQAKEKELQNMKMDISSHSDSALKAIKNSKKAFAELVKLIEKKSSEVIEKIKAQEKADLDEGEKIQEKLKGEIADLKKREGVLEDLLQTDNNIQFLQNYESVSPSSGSNDFCNLSFQPCCSFEEVSQLVCELTKKLEKTCMQEINQTINKVSDLSIKTPSFDIKVGDNVRVKPSVLTPTHKWGSVTHKSIGVVKKIQGEFLTVDFPEQKNWTGVVLEMENVTSAGSDLATPNASVNIKVGDRVKVKPSVTTPEHNWGRNVTHKSVGVVKAIKDDDSLLVDFPGHANWKGILSEMELANDDDDDDESGSASQDSNIKIGDKVRVKPSVVTPAHKWGAVTHKSIGIVKKIQGDSLTVDFSEQKNWTGILSEMEIVANASGLADMKVGDRVRVKASVTTPMHNWGSNVTHKSVGVIKEIKIDDSLIIDFPDHANWKGILSEMELVTNDDESGSLSMLSSIKIGDKVRVKASVITPTHKWGAVTHKSIGLVLKIQGDSIVVDFPEHKKWTGVVSEMELVTASDLSTRSLSVDIKVGDKVRVKPSITNPKHNWGGYVTHSSVGVVKDIKSEDVIVDFPTHKGWKGILSEMELINDSDANI</sequence>
<dbReference type="InterPro" id="IPR000315">
    <property type="entry name" value="Znf_B-box"/>
</dbReference>
<evidence type="ECO:0000256" key="7">
    <source>
        <dbReference type="ARBA" id="ARBA00022833"/>
    </source>
</evidence>
<dbReference type="CDD" id="cd19769">
    <property type="entry name" value="Bbox2_TRIM16-like"/>
    <property type="match status" value="1"/>
</dbReference>
<dbReference type="GO" id="GO:0016567">
    <property type="term" value="P:protein ubiquitination"/>
    <property type="evidence" value="ECO:0007669"/>
    <property type="project" value="UniProtKB-UniPathway"/>
</dbReference>
<keyword evidence="4" id="KW-0677">Repeat</keyword>
<dbReference type="Ensembl" id="ENSDART00000139756.3">
    <property type="protein sequence ID" value="ENSDARP00000116012.2"/>
    <property type="gene ID" value="ENSDARG00000055436.9"/>
</dbReference>
<keyword evidence="3" id="KW-0479">Metal-binding</keyword>
<keyword evidence="5 9" id="KW-0863">Zinc-finger</keyword>
<accession>A0A8M1RHW7</accession>
<name>Q5RIK1_DANRE</name>
<dbReference type="Pfam" id="PF25600">
    <property type="entry name" value="TRIM_CC"/>
    <property type="match status" value="1"/>
</dbReference>
<dbReference type="Pfam" id="PF15227">
    <property type="entry name" value="zf-C3HC4_4"/>
    <property type="match status" value="1"/>
</dbReference>
<keyword evidence="7" id="KW-0862">Zinc</keyword>
<feature type="region of interest" description="Disordered" evidence="10">
    <location>
        <begin position="496"/>
        <end position="515"/>
    </location>
</feature>
<evidence type="ECO:0000313" key="15">
    <source>
        <dbReference type="RefSeq" id="XP_068071744.1"/>
    </source>
</evidence>
<dbReference type="CDD" id="cd19802">
    <property type="entry name" value="Bbox1_TRIM8-like"/>
    <property type="match status" value="1"/>
</dbReference>
<dbReference type="Proteomes" id="UP000000437">
    <property type="component" value="Chromosome 20"/>
</dbReference>
<dbReference type="Pfam" id="PF00643">
    <property type="entry name" value="zf-B_box"/>
    <property type="match status" value="1"/>
</dbReference>
<comment type="pathway">
    <text evidence="1">Protein modification; protein ubiquitination.</text>
</comment>
<dbReference type="GO" id="GO:0016740">
    <property type="term" value="F:transferase activity"/>
    <property type="evidence" value="ECO:0007669"/>
    <property type="project" value="UniProtKB-KW"/>
</dbReference>